<dbReference type="AlphaFoldDB" id="A0A0C1Y118"/>
<keyword evidence="4" id="KW-1185">Reference proteome</keyword>
<comment type="caution">
    <text evidence="1">The sequence shown here is derived from an EMBL/GenBank/DDBJ whole genome shotgun (WGS) entry which is preliminary data.</text>
</comment>
<evidence type="ECO:0000313" key="1">
    <source>
        <dbReference type="EMBL" id="KIF80763.1"/>
    </source>
</evidence>
<dbReference type="EMBL" id="JWJG01000010">
    <property type="protein sequence ID" value="KIF84025.1"/>
    <property type="molecule type" value="Genomic_DNA"/>
</dbReference>
<dbReference type="Proteomes" id="UP000031572">
    <property type="component" value="Unassembled WGS sequence"/>
</dbReference>
<evidence type="ECO:0000313" key="4">
    <source>
        <dbReference type="Proteomes" id="UP000031572"/>
    </source>
</evidence>
<protein>
    <submittedName>
        <fullName evidence="1">Uncharacterized protein</fullName>
    </submittedName>
</protein>
<evidence type="ECO:0000313" key="3">
    <source>
        <dbReference type="EMBL" id="KIF84025.1"/>
    </source>
</evidence>
<gene>
    <name evidence="3" type="ORF">TSA66_00855</name>
    <name evidence="1" type="ORF">TSA66_07920</name>
    <name evidence="2" type="ORF">TSA66_08165</name>
</gene>
<organism evidence="1 4">
    <name type="scientific">Noviherbaspirillum autotrophicum</name>
    <dbReference type="NCBI Taxonomy" id="709839"/>
    <lineage>
        <taxon>Bacteria</taxon>
        <taxon>Pseudomonadati</taxon>
        <taxon>Pseudomonadota</taxon>
        <taxon>Betaproteobacteria</taxon>
        <taxon>Burkholderiales</taxon>
        <taxon>Oxalobacteraceae</taxon>
        <taxon>Noviherbaspirillum</taxon>
    </lineage>
</organism>
<accession>A0A0C1Y118</accession>
<evidence type="ECO:0000313" key="2">
    <source>
        <dbReference type="EMBL" id="KIF80800.1"/>
    </source>
</evidence>
<reference evidence="1 4" key="1">
    <citation type="submission" date="2014-12" db="EMBL/GenBank/DDBJ databases">
        <title>Denitrispirillum autotrophicum gen. nov., sp. nov., Denitrifying, Facultatively Autotrophic Bacteria Isolated from Rice Paddy Soil.</title>
        <authorList>
            <person name="Ishii S."/>
            <person name="Ashida N."/>
            <person name="Ohno H."/>
            <person name="Otsuka S."/>
            <person name="Yokota A."/>
            <person name="Senoo K."/>
        </authorList>
    </citation>
    <scope>NUCLEOTIDE SEQUENCE [LARGE SCALE GENOMIC DNA]</scope>
    <source>
        <strain evidence="1 4">TSA66</strain>
    </source>
</reference>
<dbReference type="EMBL" id="JWJG01000028">
    <property type="protein sequence ID" value="KIF80800.1"/>
    <property type="molecule type" value="Genomic_DNA"/>
</dbReference>
<sequence length="61" mass="6648">MDAMEESEDNAPAWRAAYVSIVNPLSVLEMAEIIEAMLAELETHHDAGPLIDNIKARLGIA</sequence>
<dbReference type="EMBL" id="JWJG01000028">
    <property type="protein sequence ID" value="KIF80763.1"/>
    <property type="molecule type" value="Genomic_DNA"/>
</dbReference>
<name>A0A0C1Y118_9BURK</name>
<proteinExistence type="predicted"/>